<evidence type="ECO:0000256" key="1">
    <source>
        <dbReference type="SAM" id="MobiDB-lite"/>
    </source>
</evidence>
<feature type="region of interest" description="Disordered" evidence="1">
    <location>
        <begin position="1"/>
        <end position="54"/>
    </location>
</feature>
<dbReference type="EnsemblMetazoa" id="Aqu2.1.11388_001">
    <property type="protein sequence ID" value="Aqu2.1.11388_001"/>
    <property type="gene ID" value="Aqu2.1.11388"/>
</dbReference>
<dbReference type="OrthoDB" id="5973910at2759"/>
<accession>A0A1X7TA01</accession>
<evidence type="ECO:0000313" key="2">
    <source>
        <dbReference type="EnsemblMetazoa" id="Aqu2.1.11388_001"/>
    </source>
</evidence>
<name>A0A1X7TA01_AMPQE</name>
<feature type="compositionally biased region" description="Basic and acidic residues" evidence="1">
    <location>
        <begin position="44"/>
        <end position="54"/>
    </location>
</feature>
<reference evidence="2" key="1">
    <citation type="submission" date="2017-05" db="UniProtKB">
        <authorList>
            <consortium name="EnsemblMetazoa"/>
        </authorList>
    </citation>
    <scope>IDENTIFICATION</scope>
</reference>
<dbReference type="InParanoid" id="A0A1X7TA01"/>
<organism evidence="2">
    <name type="scientific">Amphimedon queenslandica</name>
    <name type="common">Sponge</name>
    <dbReference type="NCBI Taxonomy" id="400682"/>
    <lineage>
        <taxon>Eukaryota</taxon>
        <taxon>Metazoa</taxon>
        <taxon>Porifera</taxon>
        <taxon>Demospongiae</taxon>
        <taxon>Heteroscleromorpha</taxon>
        <taxon>Haplosclerida</taxon>
        <taxon>Niphatidae</taxon>
        <taxon>Amphimedon</taxon>
    </lineage>
</organism>
<dbReference type="Gene3D" id="2.60.220.30">
    <property type="match status" value="1"/>
</dbReference>
<dbReference type="AlphaFoldDB" id="A0A1X7TA01"/>
<proteinExistence type="predicted"/>
<protein>
    <submittedName>
        <fullName evidence="2">Uncharacterized protein</fullName>
    </submittedName>
</protein>
<sequence>NESEIEGQFTRQDESEEQPGSALAQEGQLARDSQQSDELATEDESTKQDDQADKLEGDVHVAGKKTFPIQNNAQLLNWEEYGLRITVPEGVVPPSETIEVSITALVGGEFILPEDSELVSVVYKITVSKPLLKPVLLEIQHCVSIETQSHANCLRFVASSNDHCPFEFQTVDGKGSFPVGERYGSILISKFSFLTIITEIIRGLFTLPLSSSSTSSNESTSTDLENESYLTQDIDTLPASWLYFAQSLYENERLGREWLLIFLFGRDLNAIKMYMKDEFNRSKSDKELSFQFESSEGFIEIHTDTENCSEGWSIRPHQENPTQVSQSIIDIYGRMNPPCFPHCRFTITATPGSTTVNPELKHPVTFRGIISNNTVFNIVLTMGKIARS</sequence>